<dbReference type="InterPro" id="IPR050714">
    <property type="entry name" value="Cobalamin_biosynth_MTase"/>
</dbReference>
<evidence type="ECO:0000313" key="8">
    <source>
        <dbReference type="Proteomes" id="UP000584867"/>
    </source>
</evidence>
<dbReference type="Pfam" id="PF00590">
    <property type="entry name" value="TP_methylase"/>
    <property type="match status" value="1"/>
</dbReference>
<dbReference type="InterPro" id="IPR035996">
    <property type="entry name" value="4pyrrol_Methylase_sf"/>
</dbReference>
<evidence type="ECO:0000256" key="4">
    <source>
        <dbReference type="ARBA" id="ARBA00022679"/>
    </source>
</evidence>
<dbReference type="CDD" id="cd11644">
    <property type="entry name" value="Precorrin-6Y-MT"/>
    <property type="match status" value="1"/>
</dbReference>
<dbReference type="PIRSF" id="PIRSF036428">
    <property type="entry name" value="CobL"/>
    <property type="match status" value="1"/>
</dbReference>
<keyword evidence="2" id="KW-0169">Cobalamin biosynthesis</keyword>
<name>A0A7W7ZUX0_9BACT</name>
<accession>A0A7W7ZUX0</accession>
<organism evidence="7 8">
    <name type="scientific">Granulicella mallensis</name>
    <dbReference type="NCBI Taxonomy" id="940614"/>
    <lineage>
        <taxon>Bacteria</taxon>
        <taxon>Pseudomonadati</taxon>
        <taxon>Acidobacteriota</taxon>
        <taxon>Terriglobia</taxon>
        <taxon>Terriglobales</taxon>
        <taxon>Acidobacteriaceae</taxon>
        <taxon>Granulicella</taxon>
    </lineage>
</organism>
<dbReference type="GO" id="GO:0009236">
    <property type="term" value="P:cobalamin biosynthetic process"/>
    <property type="evidence" value="ECO:0007669"/>
    <property type="project" value="UniProtKB-UniPathway"/>
</dbReference>
<evidence type="ECO:0000256" key="5">
    <source>
        <dbReference type="ARBA" id="ARBA00022691"/>
    </source>
</evidence>
<dbReference type="InterPro" id="IPR012818">
    <property type="entry name" value="CbiE"/>
</dbReference>
<dbReference type="Gene3D" id="3.40.1010.10">
    <property type="entry name" value="Cobalt-precorrin-4 Transmethylase, Domain 1"/>
    <property type="match status" value="1"/>
</dbReference>
<dbReference type="InterPro" id="IPR014008">
    <property type="entry name" value="Cbl_synth_MTase_CbiT"/>
</dbReference>
<dbReference type="Proteomes" id="UP000584867">
    <property type="component" value="Unassembled WGS sequence"/>
</dbReference>
<dbReference type="GO" id="GO:0008276">
    <property type="term" value="F:protein methyltransferase activity"/>
    <property type="evidence" value="ECO:0007669"/>
    <property type="project" value="InterPro"/>
</dbReference>
<reference evidence="7 8" key="1">
    <citation type="submission" date="2020-08" db="EMBL/GenBank/DDBJ databases">
        <title>Genomic Encyclopedia of Type Strains, Phase IV (KMG-V): Genome sequencing to study the core and pangenomes of soil and plant-associated prokaryotes.</title>
        <authorList>
            <person name="Whitman W."/>
        </authorList>
    </citation>
    <scope>NUCLEOTIDE SEQUENCE [LARGE SCALE GENOMIC DNA]</scope>
    <source>
        <strain evidence="7 8">X5P3</strain>
    </source>
</reference>
<dbReference type="AlphaFoldDB" id="A0A7W7ZUX0"/>
<dbReference type="NCBIfam" id="TIGR02467">
    <property type="entry name" value="CbiE"/>
    <property type="match status" value="1"/>
</dbReference>
<proteinExistence type="predicted"/>
<dbReference type="SUPFAM" id="SSF53335">
    <property type="entry name" value="S-adenosyl-L-methionine-dependent methyltransferases"/>
    <property type="match status" value="1"/>
</dbReference>
<dbReference type="EC" id="2.1.1.132" evidence="7"/>
<dbReference type="SUPFAM" id="SSF53790">
    <property type="entry name" value="Tetrapyrrole methylase"/>
    <property type="match status" value="1"/>
</dbReference>
<comment type="caution">
    <text evidence="7">The sequence shown here is derived from an EMBL/GenBank/DDBJ whole genome shotgun (WGS) entry which is preliminary data.</text>
</comment>
<dbReference type="InterPro" id="IPR006365">
    <property type="entry name" value="Cbl_synth_CobL"/>
</dbReference>
<dbReference type="InterPro" id="IPR029063">
    <property type="entry name" value="SAM-dependent_MTases_sf"/>
</dbReference>
<evidence type="ECO:0000256" key="1">
    <source>
        <dbReference type="ARBA" id="ARBA00004953"/>
    </source>
</evidence>
<dbReference type="PANTHER" id="PTHR43182:SF1">
    <property type="entry name" value="COBALT-PRECORRIN-7 C(5)-METHYLTRANSFERASE"/>
    <property type="match status" value="1"/>
</dbReference>
<dbReference type="GO" id="GO:0032259">
    <property type="term" value="P:methylation"/>
    <property type="evidence" value="ECO:0007669"/>
    <property type="project" value="UniProtKB-KW"/>
</dbReference>
<dbReference type="Gene3D" id="3.40.50.150">
    <property type="entry name" value="Vaccinia Virus protein VP39"/>
    <property type="match status" value="1"/>
</dbReference>
<comment type="pathway">
    <text evidence="1">Cofactor biosynthesis; adenosylcobalamin biosynthesis.</text>
</comment>
<dbReference type="InterPro" id="IPR000878">
    <property type="entry name" value="4pyrrol_Mease"/>
</dbReference>
<keyword evidence="4 7" id="KW-0808">Transferase</keyword>
<dbReference type="GO" id="GO:0046025">
    <property type="term" value="F:precorrin-6Y C5,15-methyltransferase (decarboxylating) activity"/>
    <property type="evidence" value="ECO:0007669"/>
    <property type="project" value="UniProtKB-EC"/>
</dbReference>
<feature type="domain" description="Tetrapyrrole methylase" evidence="6">
    <location>
        <begin position="9"/>
        <end position="169"/>
    </location>
</feature>
<dbReference type="PANTHER" id="PTHR43182">
    <property type="entry name" value="COBALT-PRECORRIN-6B C(15)-METHYLTRANSFERASE (DECARBOXYLATING)"/>
    <property type="match status" value="1"/>
</dbReference>
<evidence type="ECO:0000259" key="6">
    <source>
        <dbReference type="Pfam" id="PF00590"/>
    </source>
</evidence>
<evidence type="ECO:0000313" key="7">
    <source>
        <dbReference type="EMBL" id="MBB5066193.1"/>
    </source>
</evidence>
<sequence>MTEDKQPWLTIVGIGEDGWDGLNAEAKQAIASADILFGGARHLAHVPEGAAARVAWPSPMASAVQEILTTHRGQGSVVVLASGDPMLYGVGVTLTRDLSPSEFRVIPQVSAFSLACARMGWPAAETTLVSLVSRPMEQLHRHLSPGQRLVVYSEDGATPKRVAQWLTSEGYGSSFLNVFESLGGAAENHRESLAKEWSTERCDDLNLIAFICVADAGVTSFSPVSGLPEEAFATDGQLTKREVRAATLARLAPLPGQRLWDVGAGSGTIGIEWMRAHPSCSCIAFEARQDRVRNIQTNVQRLGVPALKVVMGTAPDSFEGLAAPDAIFIGGGLTAERLFEECWERLVSGGRLVANAVTIESEARLAALHKTHGGELIRILVARAEPIGGTLVWRHLMPITQWAVVKP</sequence>
<dbReference type="Pfam" id="PF01135">
    <property type="entry name" value="PCMT"/>
    <property type="match status" value="1"/>
</dbReference>
<evidence type="ECO:0000256" key="3">
    <source>
        <dbReference type="ARBA" id="ARBA00022603"/>
    </source>
</evidence>
<dbReference type="CDD" id="cd02440">
    <property type="entry name" value="AdoMet_MTases"/>
    <property type="match status" value="1"/>
</dbReference>
<evidence type="ECO:0000256" key="2">
    <source>
        <dbReference type="ARBA" id="ARBA00022573"/>
    </source>
</evidence>
<dbReference type="NCBIfam" id="TIGR02469">
    <property type="entry name" value="CbiT"/>
    <property type="match status" value="1"/>
</dbReference>
<dbReference type="RefSeq" id="WP_184259519.1">
    <property type="nucleotide sequence ID" value="NZ_JACHIO010000024.1"/>
</dbReference>
<protein>
    <submittedName>
        <fullName evidence="7">Precorrin-6Y C5,15-methyltransferase (Decarboxylating)</fullName>
        <ecNumber evidence="7">2.1.1.132</ecNumber>
    </submittedName>
</protein>
<keyword evidence="5" id="KW-0949">S-adenosyl-L-methionine</keyword>
<dbReference type="InterPro" id="IPR014777">
    <property type="entry name" value="4pyrrole_Mease_sub1"/>
</dbReference>
<keyword evidence="3 7" id="KW-0489">Methyltransferase</keyword>
<gene>
    <name evidence="7" type="ORF">HDF15_004567</name>
</gene>
<dbReference type="EMBL" id="JACHIO010000024">
    <property type="protein sequence ID" value="MBB5066193.1"/>
    <property type="molecule type" value="Genomic_DNA"/>
</dbReference>
<dbReference type="UniPathway" id="UPA00148"/>